<reference evidence="2" key="1">
    <citation type="submission" date="2016-02" db="EMBL/GenBank/DDBJ databases">
        <authorList>
            <person name="Rodrigo-Torres Lidia"/>
            <person name="Arahal R.David."/>
        </authorList>
    </citation>
    <scope>NUCLEOTIDE SEQUENCE [LARGE SCALE GENOMIC DNA]</scope>
    <source>
        <strain evidence="2">CECT 8713</strain>
    </source>
</reference>
<dbReference type="InterPro" id="IPR014746">
    <property type="entry name" value="Gln_synth/guanido_kin_cat_dom"/>
</dbReference>
<evidence type="ECO:0000313" key="2">
    <source>
        <dbReference type="Proteomes" id="UP000073601"/>
    </source>
</evidence>
<organism evidence="1 2">
    <name type="scientific">Grimontia marina</name>
    <dbReference type="NCBI Taxonomy" id="646534"/>
    <lineage>
        <taxon>Bacteria</taxon>
        <taxon>Pseudomonadati</taxon>
        <taxon>Pseudomonadota</taxon>
        <taxon>Gammaproteobacteria</taxon>
        <taxon>Vibrionales</taxon>
        <taxon>Vibrionaceae</taxon>
        <taxon>Grimontia</taxon>
    </lineage>
</organism>
<dbReference type="PANTHER" id="PTHR36510">
    <property type="entry name" value="GLUTAMATE--CYSTEINE LIGASE 2-RELATED"/>
    <property type="match status" value="1"/>
</dbReference>
<dbReference type="InterPro" id="IPR006336">
    <property type="entry name" value="GCS2"/>
</dbReference>
<sequence length="489" mass="55066">MGQNINKTSFSASDHEQFAKQLKSELDQLEGLLNTPGWGIGKCTLGAELELYLTDKHHRPAHYNLDILDKAADPLMTAEINRFNVEYNCPYTEFSGAPFTFLKQKMDERLQSLQAIAQEEGIDVTPIGILPTLKGGDFGLASMTDSPRYHALTDILCQSRGGPFHIRIHGAESLEVDADDLTLEGANTSFQVHYRVKPNEFAQWYNGIQIATIFSLAMSANSPVFMQKKLWHETRVPLFKQSIDSRNLCGMNWHTPARVSFGKGYVRKSALELFRQGVSLQPVLLPDMPESKCREGCGPRLDALRLHQSTIWSWNRAVYDDADGGHLRVELRSLPAGPTTIDMVANAALCIGLAHAIQNDLDRLMDRLPFEFAKYNFYRAAQYGVNANILWESENGTLQEYPLVDVLDKLLPRVADSLVALGISRLEADMLMVVIEHRLAKRQNGASWQLSTLVELERKYGREVALNKMFALYQRQYLSGEPVSHWPVL</sequence>
<dbReference type="AlphaFoldDB" id="A0A128F2K7"/>
<protein>
    <submittedName>
        <fullName evidence="1">Carboxylate-amine ligase YbdK</fullName>
    </submittedName>
</protein>
<dbReference type="Gene3D" id="3.30.590.20">
    <property type="match status" value="1"/>
</dbReference>
<dbReference type="Proteomes" id="UP000073601">
    <property type="component" value="Unassembled WGS sequence"/>
</dbReference>
<name>A0A128F2K7_9GAMM</name>
<dbReference type="PANTHER" id="PTHR36510:SF3">
    <property type="entry name" value="CONSERVED PROTEIN"/>
    <property type="match status" value="1"/>
</dbReference>
<dbReference type="EMBL" id="FIZY01000011">
    <property type="protein sequence ID" value="CZF80775.1"/>
    <property type="molecule type" value="Genomic_DNA"/>
</dbReference>
<dbReference type="Pfam" id="PF04107">
    <property type="entry name" value="GCS2"/>
    <property type="match status" value="1"/>
</dbReference>
<keyword evidence="1" id="KW-0436">Ligase</keyword>
<evidence type="ECO:0000313" key="1">
    <source>
        <dbReference type="EMBL" id="CZF80775.1"/>
    </source>
</evidence>
<accession>A0A128F2K7</accession>
<dbReference type="GO" id="GO:0016879">
    <property type="term" value="F:ligase activity, forming carbon-nitrogen bonds"/>
    <property type="evidence" value="ECO:0007669"/>
    <property type="project" value="UniProtKB-ARBA"/>
</dbReference>
<dbReference type="OrthoDB" id="240589at2"/>
<dbReference type="InterPro" id="IPR050141">
    <property type="entry name" value="GCL_type2/YbdK_subfam"/>
</dbReference>
<proteinExistence type="predicted"/>
<dbReference type="SUPFAM" id="SSF55931">
    <property type="entry name" value="Glutamine synthetase/guanido kinase"/>
    <property type="match status" value="1"/>
</dbReference>
<gene>
    <name evidence="1" type="primary">ybdK</name>
    <name evidence="1" type="ORF">GMA8713_01592</name>
</gene>
<dbReference type="RefSeq" id="WP_062707592.1">
    <property type="nucleotide sequence ID" value="NZ_CAWRCI010000011.1"/>
</dbReference>
<keyword evidence="2" id="KW-1185">Reference proteome</keyword>